<evidence type="ECO:0000256" key="3">
    <source>
        <dbReference type="SAM" id="Phobius"/>
    </source>
</evidence>
<evidence type="ECO:0000313" key="4">
    <source>
        <dbReference type="EMBL" id="WOH00884.1"/>
    </source>
</evidence>
<keyword evidence="3" id="KW-0472">Membrane</keyword>
<keyword evidence="1" id="KW-0175">Coiled coil</keyword>
<feature type="compositionally biased region" description="Acidic residues" evidence="2">
    <location>
        <begin position="199"/>
        <end position="212"/>
    </location>
</feature>
<feature type="region of interest" description="Disordered" evidence="2">
    <location>
        <begin position="169"/>
        <end position="216"/>
    </location>
</feature>
<evidence type="ECO:0000256" key="1">
    <source>
        <dbReference type="SAM" id="Coils"/>
    </source>
</evidence>
<reference evidence="4" key="1">
    <citation type="journal article" date="2016" name="Nat. Genet.">
        <title>A high-quality carrot genome assembly provides new insights into carotenoid accumulation and asterid genome evolution.</title>
        <authorList>
            <person name="Iorizzo M."/>
            <person name="Ellison S."/>
            <person name="Senalik D."/>
            <person name="Zeng P."/>
            <person name="Satapoomin P."/>
            <person name="Huang J."/>
            <person name="Bowman M."/>
            <person name="Iovene M."/>
            <person name="Sanseverino W."/>
            <person name="Cavagnaro P."/>
            <person name="Yildiz M."/>
            <person name="Macko-Podgorni A."/>
            <person name="Moranska E."/>
            <person name="Grzebelus E."/>
            <person name="Grzebelus D."/>
            <person name="Ashrafi H."/>
            <person name="Zheng Z."/>
            <person name="Cheng S."/>
            <person name="Spooner D."/>
            <person name="Van Deynze A."/>
            <person name="Simon P."/>
        </authorList>
    </citation>
    <scope>NUCLEOTIDE SEQUENCE</scope>
    <source>
        <tissue evidence="4">Leaf</tissue>
    </source>
</reference>
<dbReference type="EMBL" id="CP093347">
    <property type="protein sequence ID" value="WOH00884.1"/>
    <property type="molecule type" value="Genomic_DNA"/>
</dbReference>
<feature type="transmembrane region" description="Helical" evidence="3">
    <location>
        <begin position="20"/>
        <end position="39"/>
    </location>
</feature>
<dbReference type="Proteomes" id="UP000077755">
    <property type="component" value="Chromosome 5"/>
</dbReference>
<organism evidence="4 5">
    <name type="scientific">Daucus carota subsp. sativus</name>
    <name type="common">Carrot</name>
    <dbReference type="NCBI Taxonomy" id="79200"/>
    <lineage>
        <taxon>Eukaryota</taxon>
        <taxon>Viridiplantae</taxon>
        <taxon>Streptophyta</taxon>
        <taxon>Embryophyta</taxon>
        <taxon>Tracheophyta</taxon>
        <taxon>Spermatophyta</taxon>
        <taxon>Magnoliopsida</taxon>
        <taxon>eudicotyledons</taxon>
        <taxon>Gunneridae</taxon>
        <taxon>Pentapetalae</taxon>
        <taxon>asterids</taxon>
        <taxon>campanulids</taxon>
        <taxon>Apiales</taxon>
        <taxon>Apiaceae</taxon>
        <taxon>Apioideae</taxon>
        <taxon>Scandiceae</taxon>
        <taxon>Daucinae</taxon>
        <taxon>Daucus</taxon>
        <taxon>Daucus sect. Daucus</taxon>
    </lineage>
</organism>
<feature type="coiled-coil region" evidence="1">
    <location>
        <begin position="94"/>
        <end position="143"/>
    </location>
</feature>
<keyword evidence="3" id="KW-0812">Transmembrane</keyword>
<accession>A0AAF0X5N4</accession>
<gene>
    <name evidence="4" type="ORF">DCAR_0520260</name>
</gene>
<keyword evidence="5" id="KW-1185">Reference proteome</keyword>
<evidence type="ECO:0000256" key="2">
    <source>
        <dbReference type="SAM" id="MobiDB-lite"/>
    </source>
</evidence>
<sequence length="261" mass="30123">MRINLCSVCPSGINTSTALLFHYHVMSIVIPVLLMQLWAHDIKVDAQFETEAQKGIKIRSNYCLKVVNIITRLKLHLARVGGVPNEAVIVQKNLHLDEKAFKQFREKLKAQEEQYRKIQETTNHQHNEKVQEVEEKNYELEILGDQPEVKEKELLSKDDEMDRLRERAIEVSPHIESSESDTTVHDTEPQISESSCSSDSDEDVGEQNEVDSPESVCFTSPDGVKFWTPICEDNELLNDQIFEVFFFLTTYVLFLSELMDY</sequence>
<proteinExistence type="predicted"/>
<reference evidence="4" key="2">
    <citation type="submission" date="2022-03" db="EMBL/GenBank/DDBJ databases">
        <title>Draft title - Genomic analysis of global carrot germplasm unveils the trajectory of domestication and the origin of high carotenoid orange carrot.</title>
        <authorList>
            <person name="Iorizzo M."/>
            <person name="Ellison S."/>
            <person name="Senalik D."/>
            <person name="Macko-Podgorni A."/>
            <person name="Grzebelus D."/>
            <person name="Bostan H."/>
            <person name="Rolling W."/>
            <person name="Curaba J."/>
            <person name="Simon P."/>
        </authorList>
    </citation>
    <scope>NUCLEOTIDE SEQUENCE</scope>
    <source>
        <tissue evidence="4">Leaf</tissue>
    </source>
</reference>
<evidence type="ECO:0000313" key="5">
    <source>
        <dbReference type="Proteomes" id="UP000077755"/>
    </source>
</evidence>
<keyword evidence="3" id="KW-1133">Transmembrane helix</keyword>
<protein>
    <submittedName>
        <fullName evidence="4">Uncharacterized protein</fullName>
    </submittedName>
</protein>
<name>A0AAF0X5N4_DAUCS</name>
<dbReference type="AlphaFoldDB" id="A0AAF0X5N4"/>